<dbReference type="PANTHER" id="PTHR30055">
    <property type="entry name" value="HTH-TYPE TRANSCRIPTIONAL REGULATOR RUTR"/>
    <property type="match status" value="1"/>
</dbReference>
<proteinExistence type="predicted"/>
<dbReference type="FunFam" id="1.10.10.60:FF:000141">
    <property type="entry name" value="TetR family transcriptional regulator"/>
    <property type="match status" value="1"/>
</dbReference>
<comment type="caution">
    <text evidence="7">The sequence shown here is derived from an EMBL/GenBank/DDBJ whole genome shotgun (WGS) entry which is preliminary data.</text>
</comment>
<dbReference type="InterPro" id="IPR050109">
    <property type="entry name" value="HTH-type_TetR-like_transc_reg"/>
</dbReference>
<evidence type="ECO:0000256" key="2">
    <source>
        <dbReference type="ARBA" id="ARBA00023125"/>
    </source>
</evidence>
<dbReference type="GO" id="GO:0000976">
    <property type="term" value="F:transcription cis-regulatory region binding"/>
    <property type="evidence" value="ECO:0007669"/>
    <property type="project" value="TreeGrafter"/>
</dbReference>
<dbReference type="OrthoDB" id="9779746at2"/>
<evidence type="ECO:0000256" key="4">
    <source>
        <dbReference type="PROSITE-ProRule" id="PRU00335"/>
    </source>
</evidence>
<dbReference type="GO" id="GO:0003700">
    <property type="term" value="F:DNA-binding transcription factor activity"/>
    <property type="evidence" value="ECO:0007669"/>
    <property type="project" value="TreeGrafter"/>
</dbReference>
<evidence type="ECO:0000313" key="7">
    <source>
        <dbReference type="EMBL" id="REC54147.1"/>
    </source>
</evidence>
<dbReference type="InterPro" id="IPR009057">
    <property type="entry name" value="Homeodomain-like_sf"/>
</dbReference>
<dbReference type="SUPFAM" id="SSF46689">
    <property type="entry name" value="Homeodomain-like"/>
    <property type="match status" value="1"/>
</dbReference>
<protein>
    <submittedName>
        <fullName evidence="7">TetR/AcrR family transcriptional regulator</fullName>
    </submittedName>
</protein>
<dbReference type="SUPFAM" id="SSF48498">
    <property type="entry name" value="Tetracyclin repressor-like, C-terminal domain"/>
    <property type="match status" value="1"/>
</dbReference>
<accession>A0A3D9BL07</accession>
<dbReference type="EMBL" id="QOHR01000037">
    <property type="protein sequence ID" value="REC54147.1"/>
    <property type="molecule type" value="Genomic_DNA"/>
</dbReference>
<dbReference type="AlphaFoldDB" id="A0A3D9BL07"/>
<keyword evidence="3" id="KW-0804">Transcription</keyword>
<sequence>MTKAAIQMASLIFSGLRGRHCISRLLDYPCRIDSRPVGRQLAEEGSMSMQSRDEMSDPKSRRQDILDHAVSLFLDQGYAGTSMSDLARAVGIQKASLYHHFPSKEVLFTACVTEGYEGAVRRLEAIRMDETLSDEARIRTAMEEIYRVNLTTPVGRMAPMIAEVAPTIPEVARAFHGGFIARHYALVTGMIEDGIARGSFAPLDTLGLRQMIFGPIIFLAIEREMTADFPDRDALNPVDRIRESHIDLILRLLTVPSADHPQKE</sequence>
<dbReference type="Proteomes" id="UP000257131">
    <property type="component" value="Unassembled WGS sequence"/>
</dbReference>
<feature type="compositionally biased region" description="Basic and acidic residues" evidence="5">
    <location>
        <begin position="51"/>
        <end position="60"/>
    </location>
</feature>
<feature type="region of interest" description="Disordered" evidence="5">
    <location>
        <begin position="41"/>
        <end position="60"/>
    </location>
</feature>
<dbReference type="Gene3D" id="1.10.357.10">
    <property type="entry name" value="Tetracycline Repressor, domain 2"/>
    <property type="match status" value="1"/>
</dbReference>
<reference evidence="7 8" key="1">
    <citation type="journal article" date="2017" name="Int. J. Syst. Evol. Microbiol.">
        <title>Rhodosalinus sediminis gen. nov., sp. nov., isolated from marine saltern.</title>
        <authorList>
            <person name="Guo L.Y."/>
            <person name="Ling S.K."/>
            <person name="Li C.M."/>
            <person name="Chen G.J."/>
            <person name="Du Z.J."/>
        </authorList>
    </citation>
    <scope>NUCLEOTIDE SEQUENCE [LARGE SCALE GENOMIC DNA]</scope>
    <source>
        <strain evidence="7 8">WDN1C137</strain>
    </source>
</reference>
<dbReference type="InterPro" id="IPR001647">
    <property type="entry name" value="HTH_TetR"/>
</dbReference>
<dbReference type="PROSITE" id="PS01081">
    <property type="entry name" value="HTH_TETR_1"/>
    <property type="match status" value="1"/>
</dbReference>
<dbReference type="PANTHER" id="PTHR30055:SF223">
    <property type="entry name" value="HTH-TYPE TRANSCRIPTIONAL REGULATOR UIDR"/>
    <property type="match status" value="1"/>
</dbReference>
<gene>
    <name evidence="7" type="ORF">DRV84_14215</name>
</gene>
<evidence type="ECO:0000259" key="6">
    <source>
        <dbReference type="PROSITE" id="PS50977"/>
    </source>
</evidence>
<keyword evidence="2 4" id="KW-0238">DNA-binding</keyword>
<keyword evidence="8" id="KW-1185">Reference proteome</keyword>
<evidence type="ECO:0000256" key="1">
    <source>
        <dbReference type="ARBA" id="ARBA00023015"/>
    </source>
</evidence>
<dbReference type="PRINTS" id="PR00455">
    <property type="entry name" value="HTHTETR"/>
</dbReference>
<evidence type="ECO:0000256" key="5">
    <source>
        <dbReference type="SAM" id="MobiDB-lite"/>
    </source>
</evidence>
<name>A0A3D9BL07_9RHOB</name>
<dbReference type="PROSITE" id="PS50977">
    <property type="entry name" value="HTH_TETR_2"/>
    <property type="match status" value="1"/>
</dbReference>
<feature type="domain" description="HTH tetR-type" evidence="6">
    <location>
        <begin position="59"/>
        <end position="119"/>
    </location>
</feature>
<dbReference type="InterPro" id="IPR023772">
    <property type="entry name" value="DNA-bd_HTH_TetR-type_CS"/>
</dbReference>
<feature type="DNA-binding region" description="H-T-H motif" evidence="4">
    <location>
        <begin position="82"/>
        <end position="101"/>
    </location>
</feature>
<organism evidence="7 8">
    <name type="scientific">Rhodosalinus sediminis</name>
    <dbReference type="NCBI Taxonomy" id="1940533"/>
    <lineage>
        <taxon>Bacteria</taxon>
        <taxon>Pseudomonadati</taxon>
        <taxon>Pseudomonadota</taxon>
        <taxon>Alphaproteobacteria</taxon>
        <taxon>Rhodobacterales</taxon>
        <taxon>Paracoccaceae</taxon>
        <taxon>Rhodosalinus</taxon>
    </lineage>
</organism>
<evidence type="ECO:0000256" key="3">
    <source>
        <dbReference type="ARBA" id="ARBA00023163"/>
    </source>
</evidence>
<dbReference type="InterPro" id="IPR036271">
    <property type="entry name" value="Tet_transcr_reg_TetR-rel_C_sf"/>
</dbReference>
<dbReference type="Pfam" id="PF00440">
    <property type="entry name" value="TetR_N"/>
    <property type="match status" value="1"/>
</dbReference>
<keyword evidence="1" id="KW-0805">Transcription regulation</keyword>
<dbReference type="RefSeq" id="WP_115981884.1">
    <property type="nucleotide sequence ID" value="NZ_QOHR01000037.1"/>
</dbReference>
<evidence type="ECO:0000313" key="8">
    <source>
        <dbReference type="Proteomes" id="UP000257131"/>
    </source>
</evidence>